<dbReference type="Gene3D" id="3.50.50.60">
    <property type="entry name" value="FAD/NAD(P)-binding domain"/>
    <property type="match status" value="2"/>
</dbReference>
<comment type="caution">
    <text evidence="3">The sequence shown here is derived from an EMBL/GenBank/DDBJ whole genome shotgun (WGS) entry which is preliminary data.</text>
</comment>
<reference evidence="3" key="1">
    <citation type="journal article" date="2014" name="Int. J. Syst. Evol. Microbiol.">
        <title>Complete genome sequence of Corynebacterium casei LMG S-19264T (=DSM 44701T), isolated from a smear-ripened cheese.</title>
        <authorList>
            <consortium name="US DOE Joint Genome Institute (JGI-PGF)"/>
            <person name="Walter F."/>
            <person name="Albersmeier A."/>
            <person name="Kalinowski J."/>
            <person name="Ruckert C."/>
        </authorList>
    </citation>
    <scope>NUCLEOTIDE SEQUENCE</scope>
    <source>
        <strain evidence="3">CGMCC 1.15254</strain>
    </source>
</reference>
<reference evidence="3" key="2">
    <citation type="submission" date="2020-09" db="EMBL/GenBank/DDBJ databases">
        <authorList>
            <person name="Sun Q."/>
            <person name="Zhou Y."/>
        </authorList>
    </citation>
    <scope>NUCLEOTIDE SEQUENCE</scope>
    <source>
        <strain evidence="3">CGMCC 1.15254</strain>
    </source>
</reference>
<dbReference type="Proteomes" id="UP000632498">
    <property type="component" value="Unassembled WGS sequence"/>
</dbReference>
<evidence type="ECO:0000313" key="3">
    <source>
        <dbReference type="EMBL" id="GGF70332.1"/>
    </source>
</evidence>
<protein>
    <submittedName>
        <fullName evidence="3">D-amino-acid dehydrogenase</fullName>
    </submittedName>
</protein>
<evidence type="ECO:0000256" key="1">
    <source>
        <dbReference type="ARBA" id="ARBA00023002"/>
    </source>
</evidence>
<dbReference type="GO" id="GO:0005737">
    <property type="term" value="C:cytoplasm"/>
    <property type="evidence" value="ECO:0007669"/>
    <property type="project" value="TreeGrafter"/>
</dbReference>
<name>A0A917C6J1_9PROT</name>
<keyword evidence="1" id="KW-0560">Oxidoreductase</keyword>
<proteinExistence type="predicted"/>
<dbReference type="Gene3D" id="3.30.9.10">
    <property type="entry name" value="D-Amino Acid Oxidase, subunit A, domain 2"/>
    <property type="match status" value="1"/>
</dbReference>
<accession>A0A917C6J1</accession>
<dbReference type="RefSeq" id="WP_188665876.1">
    <property type="nucleotide sequence ID" value="NZ_BMHV01000019.1"/>
</dbReference>
<sequence>MGKSEDIIVIGAGIVGLAIAEKLVHEGHSVTLIEREEIAAGASRGNAAGLAFSDIMPLASPGIVKKAIKWFLDPVGPFAVVPQDLPHTMGWLIRFLKAARPGQFKRSIDVQAALMHLGKDSFALMLDRCGLSSMVRTNGALHLYESKSAYQNDLKNWEFRKQHNIAFECYEDAALHQFQPGLAPSFVAGIFASTWQSVSDPHDFCLALHRVLSEKGLKTIYGEVRSVAKGNVTMANGDRLEAGKIVIAAGPWSAQLSGQLGDPVPLIGERGYNTTLPKDAWSDLDHTLVFSEHGFVVVPLENGVRVGGASEIAKLGRDPNYKRSKTMLAKAKKLLPALKPQDGEEWMGARPAIPDTLPVIGHSSASDDIIYAFGHGHLGLTQSSATAQLVWELINNKKTSIDITALRANRF</sequence>
<keyword evidence="4" id="KW-1185">Reference proteome</keyword>
<dbReference type="InterPro" id="IPR036188">
    <property type="entry name" value="FAD/NAD-bd_sf"/>
</dbReference>
<dbReference type="InterPro" id="IPR006076">
    <property type="entry name" value="FAD-dep_OxRdtase"/>
</dbReference>
<gene>
    <name evidence="3" type="ORF">GCM10011332_25410</name>
</gene>
<dbReference type="SUPFAM" id="SSF51905">
    <property type="entry name" value="FAD/NAD(P)-binding domain"/>
    <property type="match status" value="1"/>
</dbReference>
<dbReference type="Pfam" id="PF01266">
    <property type="entry name" value="DAO"/>
    <property type="match status" value="1"/>
</dbReference>
<dbReference type="EMBL" id="BMHV01000019">
    <property type="protein sequence ID" value="GGF70332.1"/>
    <property type="molecule type" value="Genomic_DNA"/>
</dbReference>
<dbReference type="PANTHER" id="PTHR13847:SF289">
    <property type="entry name" value="GLYCINE OXIDASE"/>
    <property type="match status" value="1"/>
</dbReference>
<dbReference type="GO" id="GO:0016491">
    <property type="term" value="F:oxidoreductase activity"/>
    <property type="evidence" value="ECO:0007669"/>
    <property type="project" value="UniProtKB-KW"/>
</dbReference>
<organism evidence="3 4">
    <name type="scientific">Terasakiella brassicae</name>
    <dbReference type="NCBI Taxonomy" id="1634917"/>
    <lineage>
        <taxon>Bacteria</taxon>
        <taxon>Pseudomonadati</taxon>
        <taxon>Pseudomonadota</taxon>
        <taxon>Alphaproteobacteria</taxon>
        <taxon>Rhodospirillales</taxon>
        <taxon>Terasakiellaceae</taxon>
        <taxon>Terasakiella</taxon>
    </lineage>
</organism>
<dbReference type="SUPFAM" id="SSF54373">
    <property type="entry name" value="FAD-linked reductases, C-terminal domain"/>
    <property type="match status" value="1"/>
</dbReference>
<dbReference type="AlphaFoldDB" id="A0A917C6J1"/>
<evidence type="ECO:0000313" key="4">
    <source>
        <dbReference type="Proteomes" id="UP000632498"/>
    </source>
</evidence>
<evidence type="ECO:0000259" key="2">
    <source>
        <dbReference type="Pfam" id="PF01266"/>
    </source>
</evidence>
<dbReference type="PANTHER" id="PTHR13847">
    <property type="entry name" value="SARCOSINE DEHYDROGENASE-RELATED"/>
    <property type="match status" value="1"/>
</dbReference>
<feature type="domain" description="FAD dependent oxidoreductase" evidence="2">
    <location>
        <begin position="6"/>
        <end position="392"/>
    </location>
</feature>